<sequence>MIGSKCQIFYEKDPFVVSSGKMQYLYDEEGHRYIDCISNVQHVGHCHPVVVESITNQLMSSTCNVRFVSSKLTECADQLLKTLPGLDTVLFCNSGSEANDLALRLARDFTQNHDMIVLDHAYHGHVTTTMQMSPYKFDHGCSIQKPDWVHVAPVPDVFRGMHRLDDQHLNDEEKLHEAGQKYANEVLQLLKKAEQQAEVWLATLLRLSNPVEVKSSHLKHTSNWIRQDRAVLLGASTPQRWICARHCHNGQTDGQWIPVAAVVTRKEIADKLGGNPVACAAVLGVLKVIKDEKLVEHSHKMGGVFEKELYGLMKRHECIGMSEVREPDSELAHSLIMNLRQNYGVLLNADGPHTNILKFKPPLCFNEQDLREVVDALDKALTQMSC</sequence>
<keyword evidence="4" id="KW-1185">Reference proteome</keyword>
<dbReference type="PIRSF" id="PIRSF000521">
    <property type="entry name" value="Transaminase_4ab_Lys_Orn"/>
    <property type="match status" value="1"/>
</dbReference>
<evidence type="ECO:0000313" key="5">
    <source>
        <dbReference type="WBParaSite" id="jg26470"/>
    </source>
</evidence>
<comment type="similarity">
    <text evidence="1 3">Belongs to the class-III pyridoxal-phosphate-dependent aminotransferase family.</text>
</comment>
<dbReference type="Proteomes" id="UP000887574">
    <property type="component" value="Unplaced"/>
</dbReference>
<dbReference type="SUPFAM" id="SSF53383">
    <property type="entry name" value="PLP-dependent transferases"/>
    <property type="match status" value="1"/>
</dbReference>
<dbReference type="WBParaSite" id="jg26470">
    <property type="protein sequence ID" value="jg26470"/>
    <property type="gene ID" value="jg26470"/>
</dbReference>
<evidence type="ECO:0000256" key="3">
    <source>
        <dbReference type="RuleBase" id="RU003560"/>
    </source>
</evidence>
<dbReference type="GO" id="GO:0008483">
    <property type="term" value="F:transaminase activity"/>
    <property type="evidence" value="ECO:0007669"/>
    <property type="project" value="InterPro"/>
</dbReference>
<dbReference type="InterPro" id="IPR015421">
    <property type="entry name" value="PyrdxlP-dep_Trfase_major"/>
</dbReference>
<dbReference type="InterPro" id="IPR015424">
    <property type="entry name" value="PyrdxlP-dep_Trfase"/>
</dbReference>
<name>A0A915E5Q1_9BILA</name>
<dbReference type="PANTHER" id="PTHR45688">
    <property type="match status" value="1"/>
</dbReference>
<dbReference type="AlphaFoldDB" id="A0A915E5Q1"/>
<dbReference type="Gene3D" id="3.90.1150.10">
    <property type="entry name" value="Aspartate Aminotransferase, domain 1"/>
    <property type="match status" value="3"/>
</dbReference>
<dbReference type="Pfam" id="PF00202">
    <property type="entry name" value="Aminotran_3"/>
    <property type="match status" value="2"/>
</dbReference>
<reference evidence="5" key="1">
    <citation type="submission" date="2022-11" db="UniProtKB">
        <authorList>
            <consortium name="WormBaseParasite"/>
        </authorList>
    </citation>
    <scope>IDENTIFICATION</scope>
</reference>
<keyword evidence="2 3" id="KW-0663">Pyridoxal phosphate</keyword>
<dbReference type="GO" id="GO:0030170">
    <property type="term" value="F:pyridoxal phosphate binding"/>
    <property type="evidence" value="ECO:0007669"/>
    <property type="project" value="InterPro"/>
</dbReference>
<accession>A0A915E5Q1</accession>
<dbReference type="GO" id="GO:0005739">
    <property type="term" value="C:mitochondrion"/>
    <property type="evidence" value="ECO:0007669"/>
    <property type="project" value="TreeGrafter"/>
</dbReference>
<evidence type="ECO:0000313" key="4">
    <source>
        <dbReference type="Proteomes" id="UP000887574"/>
    </source>
</evidence>
<proteinExistence type="inferred from homology"/>
<evidence type="ECO:0000256" key="1">
    <source>
        <dbReference type="ARBA" id="ARBA00008954"/>
    </source>
</evidence>
<protein>
    <submittedName>
        <fullName evidence="5">Uncharacterized protein</fullName>
    </submittedName>
</protein>
<dbReference type="PANTHER" id="PTHR45688:SF13">
    <property type="entry name" value="ALANINE--GLYOXYLATE AMINOTRANSFERASE 2-LIKE"/>
    <property type="match status" value="1"/>
</dbReference>
<dbReference type="InterPro" id="IPR015422">
    <property type="entry name" value="PyrdxlP-dep_Trfase_small"/>
</dbReference>
<evidence type="ECO:0000256" key="2">
    <source>
        <dbReference type="ARBA" id="ARBA00022898"/>
    </source>
</evidence>
<organism evidence="4 5">
    <name type="scientific">Ditylenchus dipsaci</name>
    <dbReference type="NCBI Taxonomy" id="166011"/>
    <lineage>
        <taxon>Eukaryota</taxon>
        <taxon>Metazoa</taxon>
        <taxon>Ecdysozoa</taxon>
        <taxon>Nematoda</taxon>
        <taxon>Chromadorea</taxon>
        <taxon>Rhabditida</taxon>
        <taxon>Tylenchina</taxon>
        <taxon>Tylenchomorpha</taxon>
        <taxon>Sphaerularioidea</taxon>
        <taxon>Anguinidae</taxon>
        <taxon>Anguininae</taxon>
        <taxon>Ditylenchus</taxon>
    </lineage>
</organism>
<dbReference type="Gene3D" id="3.40.640.10">
    <property type="entry name" value="Type I PLP-dependent aspartate aminotransferase-like (Major domain)"/>
    <property type="match status" value="2"/>
</dbReference>
<dbReference type="InterPro" id="IPR005814">
    <property type="entry name" value="Aminotrans_3"/>
</dbReference>